<accession>A7SL12</accession>
<keyword evidence="8" id="KW-0256">Endoplasmic reticulum</keyword>
<dbReference type="Pfam" id="PF01762">
    <property type="entry name" value="Galactosyl_T"/>
    <property type="match status" value="1"/>
</dbReference>
<evidence type="ECO:0000256" key="2">
    <source>
        <dbReference type="ARBA" id="ARBA00004323"/>
    </source>
</evidence>
<comment type="pathway">
    <text evidence="3">Protein modification; protein glycosylation.</text>
</comment>
<dbReference type="Gene3D" id="3.90.550.50">
    <property type="match status" value="1"/>
</dbReference>
<dbReference type="InParanoid" id="A7SL12"/>
<comment type="subcellular location">
    <subcellularLocation>
        <location evidence="1">Endoplasmic reticulum</location>
    </subcellularLocation>
    <subcellularLocation>
        <location evidence="2 15">Golgi apparatus membrane</location>
        <topology evidence="2 15">Single-pass type II membrane protein</topology>
    </subcellularLocation>
</comment>
<dbReference type="GO" id="GO:0016758">
    <property type="term" value="F:hexosyltransferase activity"/>
    <property type="evidence" value="ECO:0007669"/>
    <property type="project" value="InterPro"/>
</dbReference>
<dbReference type="GO" id="GO:0000139">
    <property type="term" value="C:Golgi membrane"/>
    <property type="evidence" value="ECO:0000318"/>
    <property type="project" value="GO_Central"/>
</dbReference>
<sequence length="198" mass="22903">MLKENESLLRQELEQHDDVLLVDSVEVYRNLSHKMMLFYKWATDNVAFNFTLKTDDDCYLDIDKILAALSDFNLRNRQKIWFSGFRTDWPVERHGKWREPEYTSSVYPAFACGAGNMLSADLVKWLAQNSGRLKHYQGEDVSLGIWLSAVGPTLVKDFNWQCMGDCDDNMYNSAQKAPAELREMWDNRVHCGNPCGCT</sequence>
<evidence type="ECO:0000256" key="9">
    <source>
        <dbReference type="ARBA" id="ARBA00022968"/>
    </source>
</evidence>
<evidence type="ECO:0000256" key="1">
    <source>
        <dbReference type="ARBA" id="ARBA00004240"/>
    </source>
</evidence>
<evidence type="ECO:0000256" key="8">
    <source>
        <dbReference type="ARBA" id="ARBA00022824"/>
    </source>
</evidence>
<keyword evidence="12" id="KW-0472">Membrane</keyword>
<proteinExistence type="inferred from homology"/>
<dbReference type="FunFam" id="3.90.550.50:FF:000013">
    <property type="entry name" value="Hexosyltransferase"/>
    <property type="match status" value="1"/>
</dbReference>
<evidence type="ECO:0000256" key="12">
    <source>
        <dbReference type="ARBA" id="ARBA00023136"/>
    </source>
</evidence>
<keyword evidence="6" id="KW-0808">Transferase</keyword>
<evidence type="ECO:0000256" key="13">
    <source>
        <dbReference type="ARBA" id="ARBA00023180"/>
    </source>
</evidence>
<gene>
    <name evidence="16" type="ORF">NEMVEDRAFT_v1g122149</name>
</gene>
<dbReference type="PhylomeDB" id="A7SL12"/>
<comment type="similarity">
    <text evidence="4 15">Belongs to the glycosyltransferase 31 family.</text>
</comment>
<keyword evidence="13" id="KW-0325">Glycoprotein</keyword>
<dbReference type="GO" id="GO:0005783">
    <property type="term" value="C:endoplasmic reticulum"/>
    <property type="evidence" value="ECO:0007669"/>
    <property type="project" value="UniProtKB-SubCell"/>
</dbReference>
<dbReference type="KEGG" id="nve:5507055"/>
<dbReference type="AlphaFoldDB" id="A7SL12"/>
<dbReference type="OMA" id="DERWICG"/>
<evidence type="ECO:0000313" key="16">
    <source>
        <dbReference type="EMBL" id="EDO35614.1"/>
    </source>
</evidence>
<dbReference type="PANTHER" id="PTHR11214:SF219">
    <property type="entry name" value="UDP-GALNAC:BETA-1,3-N-ACETYLGALACTOSAMINYLTRANSFERASE 2"/>
    <property type="match status" value="1"/>
</dbReference>
<evidence type="ECO:0000256" key="5">
    <source>
        <dbReference type="ARBA" id="ARBA00022676"/>
    </source>
</evidence>
<dbReference type="Proteomes" id="UP000001593">
    <property type="component" value="Unassembled WGS sequence"/>
</dbReference>
<evidence type="ECO:0000256" key="10">
    <source>
        <dbReference type="ARBA" id="ARBA00022989"/>
    </source>
</evidence>
<dbReference type="STRING" id="45351.A7SL12"/>
<keyword evidence="11 15" id="KW-0333">Golgi apparatus</keyword>
<evidence type="ECO:0000256" key="3">
    <source>
        <dbReference type="ARBA" id="ARBA00004922"/>
    </source>
</evidence>
<dbReference type="HOGENOM" id="CLU_1435940_0_0_1"/>
<evidence type="ECO:0000256" key="14">
    <source>
        <dbReference type="ARBA" id="ARBA00047667"/>
    </source>
</evidence>
<organism evidence="16 17">
    <name type="scientific">Nematostella vectensis</name>
    <name type="common">Starlet sea anemone</name>
    <dbReference type="NCBI Taxonomy" id="45351"/>
    <lineage>
        <taxon>Eukaryota</taxon>
        <taxon>Metazoa</taxon>
        <taxon>Cnidaria</taxon>
        <taxon>Anthozoa</taxon>
        <taxon>Hexacorallia</taxon>
        <taxon>Actiniaria</taxon>
        <taxon>Edwardsiidae</taxon>
        <taxon>Nematostella</taxon>
    </lineage>
</organism>
<dbReference type="EMBL" id="DS469693">
    <property type="protein sequence ID" value="EDO35614.1"/>
    <property type="molecule type" value="Genomic_DNA"/>
</dbReference>
<dbReference type="eggNOG" id="KOG2287">
    <property type="taxonomic scope" value="Eukaryota"/>
</dbReference>
<evidence type="ECO:0000256" key="6">
    <source>
        <dbReference type="ARBA" id="ARBA00022679"/>
    </source>
</evidence>
<dbReference type="PANTHER" id="PTHR11214">
    <property type="entry name" value="BETA-1,3-N-ACETYLGLUCOSAMINYLTRANSFERASE"/>
    <property type="match status" value="1"/>
</dbReference>
<keyword evidence="9" id="KW-0735">Signal-anchor</keyword>
<evidence type="ECO:0000256" key="4">
    <source>
        <dbReference type="ARBA" id="ARBA00008661"/>
    </source>
</evidence>
<dbReference type="EC" id="2.4.1.-" evidence="15"/>
<name>A7SL12_NEMVE</name>
<keyword evidence="10" id="KW-1133">Transmembrane helix</keyword>
<dbReference type="GO" id="GO:0006493">
    <property type="term" value="P:protein O-linked glycosylation"/>
    <property type="evidence" value="ECO:0000318"/>
    <property type="project" value="GO_Central"/>
</dbReference>
<comment type="catalytic activity">
    <reaction evidence="14">
        <text>3-O-(N-acetyl-beta-D-glucosaminyl-(1-&gt;4)-alpha-D-mannosyl)-L-threonyl-[protein] + UDP-N-acetyl-alpha-D-galactosamine = 3-O-[beta-D-GalNAc-(1-&gt;3)-beta-D-GlcNAc-(1-&gt;4)-alpha-D-Man]-L-Thr-[protein] + UDP + H(+)</text>
        <dbReference type="Rhea" id="RHEA:37667"/>
        <dbReference type="Rhea" id="RHEA-COMP:13308"/>
        <dbReference type="Rhea" id="RHEA-COMP:13618"/>
        <dbReference type="ChEBI" id="CHEBI:15378"/>
        <dbReference type="ChEBI" id="CHEBI:58223"/>
        <dbReference type="ChEBI" id="CHEBI:67138"/>
        <dbReference type="ChEBI" id="CHEBI:136709"/>
        <dbReference type="ChEBI" id="CHEBI:137540"/>
        <dbReference type="EC" id="2.4.1.313"/>
    </reaction>
</comment>
<keyword evidence="5 15" id="KW-0328">Glycosyltransferase</keyword>
<protein>
    <recommendedName>
        <fullName evidence="15">Hexosyltransferase</fullName>
        <ecNumber evidence="15">2.4.1.-</ecNumber>
    </recommendedName>
</protein>
<keyword evidence="7" id="KW-0812">Transmembrane</keyword>
<reference evidence="16 17" key="1">
    <citation type="journal article" date="2007" name="Science">
        <title>Sea anemone genome reveals ancestral eumetazoan gene repertoire and genomic organization.</title>
        <authorList>
            <person name="Putnam N.H."/>
            <person name="Srivastava M."/>
            <person name="Hellsten U."/>
            <person name="Dirks B."/>
            <person name="Chapman J."/>
            <person name="Salamov A."/>
            <person name="Terry A."/>
            <person name="Shapiro H."/>
            <person name="Lindquist E."/>
            <person name="Kapitonov V.V."/>
            <person name="Jurka J."/>
            <person name="Genikhovich G."/>
            <person name="Grigoriev I.V."/>
            <person name="Lucas S.M."/>
            <person name="Steele R.E."/>
            <person name="Finnerty J.R."/>
            <person name="Technau U."/>
            <person name="Martindale M.Q."/>
            <person name="Rokhsar D.S."/>
        </authorList>
    </citation>
    <scope>NUCLEOTIDE SEQUENCE [LARGE SCALE GENOMIC DNA]</scope>
    <source>
        <strain evidence="17">CH2 X CH6</strain>
    </source>
</reference>
<keyword evidence="17" id="KW-1185">Reference proteome</keyword>
<evidence type="ECO:0000256" key="15">
    <source>
        <dbReference type="RuleBase" id="RU363063"/>
    </source>
</evidence>
<evidence type="ECO:0000256" key="7">
    <source>
        <dbReference type="ARBA" id="ARBA00022692"/>
    </source>
</evidence>
<evidence type="ECO:0000256" key="11">
    <source>
        <dbReference type="ARBA" id="ARBA00023034"/>
    </source>
</evidence>
<evidence type="ECO:0000313" key="17">
    <source>
        <dbReference type="Proteomes" id="UP000001593"/>
    </source>
</evidence>
<dbReference type="GO" id="GO:0008194">
    <property type="term" value="F:UDP-glycosyltransferase activity"/>
    <property type="evidence" value="ECO:0000318"/>
    <property type="project" value="GO_Central"/>
</dbReference>
<dbReference type="InterPro" id="IPR002659">
    <property type="entry name" value="Glyco_trans_31"/>
</dbReference>